<keyword evidence="8 10" id="KW-0472">Membrane</keyword>
<proteinExistence type="predicted"/>
<evidence type="ECO:0000256" key="6">
    <source>
        <dbReference type="ARBA" id="ARBA00022692"/>
    </source>
</evidence>
<dbReference type="GO" id="GO:0042168">
    <property type="term" value="P:heme metabolic process"/>
    <property type="evidence" value="ECO:0007669"/>
    <property type="project" value="InterPro"/>
</dbReference>
<dbReference type="UniPathway" id="UPA00252"/>
<organism evidence="12 13">
    <name type="scientific">Haliea salexigens</name>
    <dbReference type="NCBI Taxonomy" id="287487"/>
    <lineage>
        <taxon>Bacteria</taxon>
        <taxon>Pseudomonadati</taxon>
        <taxon>Pseudomonadota</taxon>
        <taxon>Gammaproteobacteria</taxon>
        <taxon>Cellvibrionales</taxon>
        <taxon>Halieaceae</taxon>
        <taxon>Haliea</taxon>
    </lineage>
</organism>
<dbReference type="GO" id="GO:0005886">
    <property type="term" value="C:plasma membrane"/>
    <property type="evidence" value="ECO:0007669"/>
    <property type="project" value="UniProtKB-SubCell"/>
</dbReference>
<comment type="subcellular location">
    <subcellularLocation>
        <location evidence="2">Cell inner membrane</location>
        <topology evidence="2">Multi-pass membrane protein</topology>
    </subcellularLocation>
</comment>
<evidence type="ECO:0000256" key="10">
    <source>
        <dbReference type="SAM" id="Phobius"/>
    </source>
</evidence>
<keyword evidence="5" id="KW-0997">Cell inner membrane</keyword>
<protein>
    <submittedName>
        <fullName evidence="12">Heme biosynthesis protein HemY</fullName>
    </submittedName>
</protein>
<evidence type="ECO:0000256" key="2">
    <source>
        <dbReference type="ARBA" id="ARBA00004429"/>
    </source>
</evidence>
<evidence type="ECO:0000313" key="12">
    <source>
        <dbReference type="EMBL" id="HAN28036.1"/>
    </source>
</evidence>
<dbReference type="AlphaFoldDB" id="A0A3C1KP69"/>
<comment type="caution">
    <text evidence="12">The sequence shown here is derived from an EMBL/GenBank/DDBJ whole genome shotgun (WGS) entry which is preliminary data.</text>
</comment>
<evidence type="ECO:0000256" key="4">
    <source>
        <dbReference type="ARBA" id="ARBA00022475"/>
    </source>
</evidence>
<keyword evidence="6 10" id="KW-0812">Transmembrane</keyword>
<dbReference type="NCBIfam" id="TIGR00540">
    <property type="entry name" value="TPR_hemY_coli"/>
    <property type="match status" value="1"/>
</dbReference>
<dbReference type="STRING" id="1121937.GCA_000423125_01902"/>
<evidence type="ECO:0000256" key="8">
    <source>
        <dbReference type="ARBA" id="ARBA00023136"/>
    </source>
</evidence>
<feature type="domain" description="HemY N-terminal" evidence="11">
    <location>
        <begin position="27"/>
        <end position="129"/>
    </location>
</feature>
<keyword evidence="9" id="KW-0627">Porphyrin biosynthesis</keyword>
<evidence type="ECO:0000256" key="5">
    <source>
        <dbReference type="ARBA" id="ARBA00022519"/>
    </source>
</evidence>
<feature type="transmembrane region" description="Helical" evidence="10">
    <location>
        <begin position="44"/>
        <end position="63"/>
    </location>
</feature>
<keyword evidence="4" id="KW-1003">Cell membrane</keyword>
<dbReference type="Gene3D" id="1.25.40.10">
    <property type="entry name" value="Tetratricopeptide repeat domain"/>
    <property type="match status" value="2"/>
</dbReference>
<evidence type="ECO:0000256" key="3">
    <source>
        <dbReference type="ARBA" id="ARBA00004744"/>
    </source>
</evidence>
<evidence type="ECO:0000259" key="11">
    <source>
        <dbReference type="Pfam" id="PF07219"/>
    </source>
</evidence>
<dbReference type="InterPro" id="IPR010817">
    <property type="entry name" value="HemY_N"/>
</dbReference>
<evidence type="ECO:0000256" key="9">
    <source>
        <dbReference type="ARBA" id="ARBA00023244"/>
    </source>
</evidence>
<dbReference type="SUPFAM" id="SSF48452">
    <property type="entry name" value="TPR-like"/>
    <property type="match status" value="2"/>
</dbReference>
<dbReference type="InterPro" id="IPR005254">
    <property type="entry name" value="Heme_biosyn_assoc_TPR_pro"/>
</dbReference>
<dbReference type="EMBL" id="DMND01000134">
    <property type="protein sequence ID" value="HAN28036.1"/>
    <property type="molecule type" value="Genomic_DNA"/>
</dbReference>
<accession>A0A3C1KP69</accession>
<dbReference type="Proteomes" id="UP000259273">
    <property type="component" value="Unassembled WGS sequence"/>
</dbReference>
<dbReference type="Pfam" id="PF07219">
    <property type="entry name" value="HemY_N"/>
    <property type="match status" value="1"/>
</dbReference>
<gene>
    <name evidence="12" type="ORF">DCP75_10035</name>
</gene>
<feature type="non-terminal residue" evidence="12">
    <location>
        <position position="403"/>
    </location>
</feature>
<comment type="pathway">
    <text evidence="3">Porphyrin-containing compound metabolism; protoheme biosynthesis.</text>
</comment>
<comment type="function">
    <text evidence="1">Involved in a late step of protoheme IX synthesis.</text>
</comment>
<evidence type="ECO:0000256" key="7">
    <source>
        <dbReference type="ARBA" id="ARBA00022989"/>
    </source>
</evidence>
<dbReference type="InterPro" id="IPR011990">
    <property type="entry name" value="TPR-like_helical_dom_sf"/>
</dbReference>
<sequence length="403" mass="44958">MRGLLMVALLALLLGVGVVALIENQPGYVLVAYGHYTVETSLWVGLVLLALLAVLLYAAIGLLRKLFSGQRSIAGWLGQRKTRRAARLTHRGLINFIEGNWERARRQLIGGAEHSEVPLLNYLIAARASFQLSEPDKMREYLGVAEQAGSDAGIAVELTQAELKLQGGQYEQAVATLERARRNAGRHPYVLKLLHKAYFGLEDWDALLKLLPELRKHAVLDEPALLELERTVHIRLLEHCATAESGDVPAALHQRWQATPTALRQDKVILRNYVGALIHAGDASGAAKVIQRALKQDWDADLARLFGYVELPDAGRQLAQAEAWLVDHPRDHQLLLTLGRLACRHELWGKARDYFEGSYRQRRTAEVCAELGRLLAALGEERESATYFREGLLLREKSLPLLP</sequence>
<keyword evidence="7 10" id="KW-1133">Transmembrane helix</keyword>
<name>A0A3C1KP69_9GAMM</name>
<evidence type="ECO:0000313" key="13">
    <source>
        <dbReference type="Proteomes" id="UP000259273"/>
    </source>
</evidence>
<reference evidence="12 13" key="1">
    <citation type="journal article" date="2018" name="Nat. Biotechnol.">
        <title>A standardized bacterial taxonomy based on genome phylogeny substantially revises the tree of life.</title>
        <authorList>
            <person name="Parks D.H."/>
            <person name="Chuvochina M."/>
            <person name="Waite D.W."/>
            <person name="Rinke C."/>
            <person name="Skarshewski A."/>
            <person name="Chaumeil P.A."/>
            <person name="Hugenholtz P."/>
        </authorList>
    </citation>
    <scope>NUCLEOTIDE SEQUENCE [LARGE SCALE GENOMIC DNA]</scope>
    <source>
        <strain evidence="12">UBA9158</strain>
    </source>
</reference>
<dbReference type="GO" id="GO:0006779">
    <property type="term" value="P:porphyrin-containing compound biosynthetic process"/>
    <property type="evidence" value="ECO:0007669"/>
    <property type="project" value="UniProtKB-KW"/>
</dbReference>
<evidence type="ECO:0000256" key="1">
    <source>
        <dbReference type="ARBA" id="ARBA00002962"/>
    </source>
</evidence>